<dbReference type="PANTHER" id="PTHR38433:SF1">
    <property type="entry name" value="DUF1641 DOMAIN-CONTAINING PROTEIN"/>
    <property type="match status" value="1"/>
</dbReference>
<dbReference type="GeneID" id="36833431"/>
<keyword evidence="2" id="KW-1185">Reference proteome</keyword>
<reference evidence="1 2" key="1">
    <citation type="submission" date="2018-05" db="EMBL/GenBank/DDBJ databases">
        <title>Complete Genome Sequences of Extremely Thermoacidophilic, Metal-Mobilizing Type-Strain Members of the Archaeal Family Sulfolobaceae: Acidianus brierleyi DSM-1651T, Acidianus sulfidivorans DSM-18786T, Metallosphaera hakonensis DSM-7519T, and Metallosphaera prunae DSM-10039T.</title>
        <authorList>
            <person name="Counts J.A."/>
            <person name="Kelly R.M."/>
        </authorList>
    </citation>
    <scope>NUCLEOTIDE SEQUENCE [LARGE SCALE GENOMIC DNA]</scope>
    <source>
        <strain evidence="1 2">DSM 1651</strain>
    </source>
</reference>
<proteinExistence type="predicted"/>
<dbReference type="OrthoDB" id="56850at2157"/>
<evidence type="ECO:0000313" key="1">
    <source>
        <dbReference type="EMBL" id="AWR95652.1"/>
    </source>
</evidence>
<sequence length="370" mass="41104">MESIDKLLSKLDEKKMEEISQLIDLTPTLNDLLKKINELESSGTLDTVINSTYIIRTLRDMLNDDAIENFGLILSSLLNIGKEISKEDIFNNIQVIIDNSSAIAELSKKLKEMEKDGSFDAIVNASYSIKTIKDMLNDDAIETIGGTLSNSLELLKELNKNSSQVKQIIDKAPVLSDVLSRLDTMKNDGTLDTLINSAYAVKTFRDMLTDDALQNIATYTSNLLEIMRELDYGTLQSIKLSMKKLGTINNVLDKIEELNNTGALDAAMNMAYAAKTLKDMLNDDALTHISSYMSQFLEAYPKAMKFLNVALSDVPSRIIKAVTSEEVKKEVEYPPQVSLGNLIKLMADPTIQRGLGVLFVLVRAIGNEFK</sequence>
<dbReference type="AlphaFoldDB" id="A0A2U9IHX8"/>
<dbReference type="Proteomes" id="UP000248044">
    <property type="component" value="Chromosome"/>
</dbReference>
<dbReference type="Pfam" id="PF07849">
    <property type="entry name" value="DUF1641"/>
    <property type="match status" value="1"/>
</dbReference>
<gene>
    <name evidence="1" type="ORF">DFR85_14705</name>
</gene>
<dbReference type="PANTHER" id="PTHR38433">
    <property type="match status" value="1"/>
</dbReference>
<dbReference type="KEGG" id="abri:DFR85_14705"/>
<dbReference type="EMBL" id="CP029289">
    <property type="protein sequence ID" value="AWR95652.1"/>
    <property type="molecule type" value="Genomic_DNA"/>
</dbReference>
<protein>
    <recommendedName>
        <fullName evidence="3">DUF1641 domain-containing protein</fullName>
    </recommendedName>
</protein>
<dbReference type="RefSeq" id="WP_110271530.1">
    <property type="nucleotide sequence ID" value="NZ_CP029289.2"/>
</dbReference>
<name>A0A2U9IHX8_9CREN</name>
<organism evidence="1 2">
    <name type="scientific">Acidianus brierleyi</name>
    <dbReference type="NCBI Taxonomy" id="41673"/>
    <lineage>
        <taxon>Archaea</taxon>
        <taxon>Thermoproteota</taxon>
        <taxon>Thermoprotei</taxon>
        <taxon>Sulfolobales</taxon>
        <taxon>Sulfolobaceae</taxon>
        <taxon>Acidianus</taxon>
    </lineage>
</organism>
<evidence type="ECO:0000313" key="2">
    <source>
        <dbReference type="Proteomes" id="UP000248044"/>
    </source>
</evidence>
<dbReference type="InterPro" id="IPR012440">
    <property type="entry name" value="DUF1641"/>
</dbReference>
<accession>A0A2U9IHX8</accession>
<evidence type="ECO:0008006" key="3">
    <source>
        <dbReference type="Google" id="ProtNLM"/>
    </source>
</evidence>